<comment type="caution">
    <text evidence="5">The sequence shown here is derived from an EMBL/GenBank/DDBJ whole genome shotgun (WGS) entry which is preliminary data.</text>
</comment>
<name>A0A8X6KJK2_TRICU</name>
<dbReference type="AlphaFoldDB" id="A0A8X6KJK2"/>
<dbReference type="PANTHER" id="PTHR22573">
    <property type="entry name" value="PHOSPHOHEXOMUTASE FAMILY MEMBER"/>
    <property type="match status" value="1"/>
</dbReference>
<dbReference type="PANTHER" id="PTHR22573:SF2">
    <property type="entry name" value="PHOSPHOGLUCOMUTASE"/>
    <property type="match status" value="1"/>
</dbReference>
<dbReference type="GO" id="GO:0005975">
    <property type="term" value="P:carbohydrate metabolic process"/>
    <property type="evidence" value="ECO:0007669"/>
    <property type="project" value="InterPro"/>
</dbReference>
<keyword evidence="2" id="KW-0460">Magnesium</keyword>
<dbReference type="Proteomes" id="UP000887116">
    <property type="component" value="Unassembled WGS sequence"/>
</dbReference>
<proteinExistence type="predicted"/>
<evidence type="ECO:0000256" key="2">
    <source>
        <dbReference type="ARBA" id="ARBA00022842"/>
    </source>
</evidence>
<reference evidence="5" key="1">
    <citation type="submission" date="2020-07" db="EMBL/GenBank/DDBJ databases">
        <title>Multicomponent nature underlies the extraordinary mechanical properties of spider dragline silk.</title>
        <authorList>
            <person name="Kono N."/>
            <person name="Nakamura H."/>
            <person name="Mori M."/>
            <person name="Yoshida Y."/>
            <person name="Ohtoshi R."/>
            <person name="Malay A.D."/>
            <person name="Moran D.A.P."/>
            <person name="Tomita M."/>
            <person name="Numata K."/>
            <person name="Arakawa K."/>
        </authorList>
    </citation>
    <scope>NUCLEOTIDE SEQUENCE</scope>
</reference>
<keyword evidence="6" id="KW-1185">Reference proteome</keyword>
<dbReference type="SUPFAM" id="SSF53738">
    <property type="entry name" value="Phosphoglucomutase, first 3 domains"/>
    <property type="match status" value="2"/>
</dbReference>
<evidence type="ECO:0000256" key="1">
    <source>
        <dbReference type="ARBA" id="ARBA00022723"/>
    </source>
</evidence>
<dbReference type="OrthoDB" id="6433951at2759"/>
<organism evidence="5 6">
    <name type="scientific">Trichonephila clavata</name>
    <name type="common">Joro spider</name>
    <name type="synonym">Nephila clavata</name>
    <dbReference type="NCBI Taxonomy" id="2740835"/>
    <lineage>
        <taxon>Eukaryota</taxon>
        <taxon>Metazoa</taxon>
        <taxon>Ecdysozoa</taxon>
        <taxon>Arthropoda</taxon>
        <taxon>Chelicerata</taxon>
        <taxon>Arachnida</taxon>
        <taxon>Araneae</taxon>
        <taxon>Araneomorphae</taxon>
        <taxon>Entelegynae</taxon>
        <taxon>Araneoidea</taxon>
        <taxon>Nephilidae</taxon>
        <taxon>Trichonephila</taxon>
    </lineage>
</organism>
<sequence>MAKALVVENEMTGPLVKEIFINHLGISEKRILNEIPLEDFGGSSTDPNSATCESFLDLEKSKRCDFGAVISPDGSRCLIVGKDGLTVCGCDSLAVIANHSRCIPFFQENRLQGVIRSVCTSAALDEVAKYSSLLCFQVLPGWNSFASAMLPAPDSTTLFGEECSAVGVSSYTKCADKDGVWTVLFWLSLMFHRQKSINEILMEHWKKFGRNVCCRLDFKKINAANLDSFMAFFRETYSLRFNKIKEATLGGVRYLDPFGLDSNHQANEVQVTIKHLFHYVLKHFVA</sequence>
<dbReference type="InterPro" id="IPR045244">
    <property type="entry name" value="PGM"/>
</dbReference>
<dbReference type="InterPro" id="IPR005846">
    <property type="entry name" value="A-D-PHexomutase_a/b/a-III"/>
</dbReference>
<keyword evidence="1" id="KW-0479">Metal-binding</keyword>
<evidence type="ECO:0000313" key="5">
    <source>
        <dbReference type="EMBL" id="GFQ73848.1"/>
    </source>
</evidence>
<keyword evidence="3" id="KW-0413">Isomerase</keyword>
<dbReference type="EMBL" id="BMAO01001492">
    <property type="protein sequence ID" value="GFQ73848.1"/>
    <property type="molecule type" value="Genomic_DNA"/>
</dbReference>
<dbReference type="GO" id="GO:0005829">
    <property type="term" value="C:cytosol"/>
    <property type="evidence" value="ECO:0007669"/>
    <property type="project" value="TreeGrafter"/>
</dbReference>
<dbReference type="Gene3D" id="3.30.310.50">
    <property type="entry name" value="Alpha-D-phosphohexomutase, C-terminal domain"/>
    <property type="match status" value="1"/>
</dbReference>
<feature type="domain" description="Alpha-D-phosphohexomutase alpha/beta/alpha" evidence="4">
    <location>
        <begin position="109"/>
        <end position="208"/>
    </location>
</feature>
<dbReference type="Pfam" id="PF02880">
    <property type="entry name" value="PGM_PMM_III"/>
    <property type="match status" value="1"/>
</dbReference>
<evidence type="ECO:0000256" key="3">
    <source>
        <dbReference type="ARBA" id="ARBA00023235"/>
    </source>
</evidence>
<dbReference type="Gene3D" id="3.40.120.10">
    <property type="entry name" value="Alpha-D-Glucose-1,6-Bisphosphate, subunit A, domain 3"/>
    <property type="match status" value="2"/>
</dbReference>
<dbReference type="GO" id="GO:0004614">
    <property type="term" value="F:phosphoglucomutase activity"/>
    <property type="evidence" value="ECO:0007669"/>
    <property type="project" value="InterPro"/>
</dbReference>
<dbReference type="InterPro" id="IPR016055">
    <property type="entry name" value="A-D-PHexomutase_a/b/a-I/II/III"/>
</dbReference>
<accession>A0A8X6KJK2</accession>
<gene>
    <name evidence="5" type="primary">Pgm1</name>
    <name evidence="5" type="ORF">TNCT_601961</name>
</gene>
<evidence type="ECO:0000313" key="6">
    <source>
        <dbReference type="Proteomes" id="UP000887116"/>
    </source>
</evidence>
<protein>
    <submittedName>
        <fullName evidence="5">Phosphoglucomutase-1</fullName>
    </submittedName>
</protein>
<evidence type="ECO:0000259" key="4">
    <source>
        <dbReference type="Pfam" id="PF02880"/>
    </source>
</evidence>
<dbReference type="GO" id="GO:0046872">
    <property type="term" value="F:metal ion binding"/>
    <property type="evidence" value="ECO:0007669"/>
    <property type="project" value="UniProtKB-KW"/>
</dbReference>